<dbReference type="Proteomes" id="UP000799423">
    <property type="component" value="Unassembled WGS sequence"/>
</dbReference>
<evidence type="ECO:0000313" key="1">
    <source>
        <dbReference type="EMBL" id="KAF2844411.1"/>
    </source>
</evidence>
<keyword evidence="2" id="KW-1185">Reference proteome</keyword>
<dbReference type="EMBL" id="MU006382">
    <property type="protein sequence ID" value="KAF2844411.1"/>
    <property type="molecule type" value="Genomic_DNA"/>
</dbReference>
<feature type="non-terminal residue" evidence="1">
    <location>
        <position position="1"/>
    </location>
</feature>
<evidence type="ECO:0000313" key="2">
    <source>
        <dbReference type="Proteomes" id="UP000799423"/>
    </source>
</evidence>
<dbReference type="AlphaFoldDB" id="A0A6A7AMJ5"/>
<protein>
    <submittedName>
        <fullName evidence="1">Uncharacterized protein</fullName>
    </submittedName>
</protein>
<proteinExistence type="predicted"/>
<organism evidence="1 2">
    <name type="scientific">Plenodomus tracheiphilus IPT5</name>
    <dbReference type="NCBI Taxonomy" id="1408161"/>
    <lineage>
        <taxon>Eukaryota</taxon>
        <taxon>Fungi</taxon>
        <taxon>Dikarya</taxon>
        <taxon>Ascomycota</taxon>
        <taxon>Pezizomycotina</taxon>
        <taxon>Dothideomycetes</taxon>
        <taxon>Pleosporomycetidae</taxon>
        <taxon>Pleosporales</taxon>
        <taxon>Pleosporineae</taxon>
        <taxon>Leptosphaeriaceae</taxon>
        <taxon>Plenodomus</taxon>
    </lineage>
</organism>
<gene>
    <name evidence="1" type="ORF">T440DRAFT_410253</name>
</gene>
<sequence length="76" mass="8629">LTQVLAPIYLPTETLRAGIVETQAYRLDRNVMKIMIFMVKQPARKVITTVCDKGPRWMPCHAKSLCISTIDQQSIP</sequence>
<name>A0A6A7AMJ5_9PLEO</name>
<reference evidence="1" key="1">
    <citation type="submission" date="2020-01" db="EMBL/GenBank/DDBJ databases">
        <authorList>
            <consortium name="DOE Joint Genome Institute"/>
            <person name="Haridas S."/>
            <person name="Albert R."/>
            <person name="Binder M."/>
            <person name="Bloem J."/>
            <person name="Labutti K."/>
            <person name="Salamov A."/>
            <person name="Andreopoulos B."/>
            <person name="Baker S.E."/>
            <person name="Barry K."/>
            <person name="Bills G."/>
            <person name="Bluhm B.H."/>
            <person name="Cannon C."/>
            <person name="Castanera R."/>
            <person name="Culley D.E."/>
            <person name="Daum C."/>
            <person name="Ezra D."/>
            <person name="Gonzalez J.B."/>
            <person name="Henrissat B."/>
            <person name="Kuo A."/>
            <person name="Liang C."/>
            <person name="Lipzen A."/>
            <person name="Lutzoni F."/>
            <person name="Magnuson J."/>
            <person name="Mondo S."/>
            <person name="Nolan M."/>
            <person name="Ohm R."/>
            <person name="Pangilinan J."/>
            <person name="Park H.-J."/>
            <person name="Ramirez L."/>
            <person name="Alfaro M."/>
            <person name="Sun H."/>
            <person name="Tritt A."/>
            <person name="Yoshinaga Y."/>
            <person name="Zwiers L.-H."/>
            <person name="Turgeon B.G."/>
            <person name="Goodwin S.B."/>
            <person name="Spatafora J.W."/>
            <person name="Crous P.W."/>
            <person name="Grigoriev I.V."/>
        </authorList>
    </citation>
    <scope>NUCLEOTIDE SEQUENCE</scope>
    <source>
        <strain evidence="1">IPT5</strain>
    </source>
</reference>
<accession>A0A6A7AMJ5</accession>